<reference evidence="2" key="2">
    <citation type="journal article" date="2020" name="Microorganisms">
        <title>Osmotic Adaptation and Compatible Solute Biosynthesis of Phototrophic Bacteria as Revealed from Genome Analyses.</title>
        <authorList>
            <person name="Imhoff J.F."/>
            <person name="Rahn T."/>
            <person name="Kunzel S."/>
            <person name="Keller A."/>
            <person name="Neulinger S.C."/>
        </authorList>
    </citation>
    <scope>NUCLEOTIDE SEQUENCE</scope>
    <source>
        <strain evidence="2">DSM 11080</strain>
    </source>
</reference>
<gene>
    <name evidence="2" type="ORF">CKO40_00680</name>
</gene>
<organism evidence="2 3">
    <name type="scientific">Halochromatium glycolicum</name>
    <dbReference type="NCBI Taxonomy" id="85075"/>
    <lineage>
        <taxon>Bacteria</taxon>
        <taxon>Pseudomonadati</taxon>
        <taxon>Pseudomonadota</taxon>
        <taxon>Gammaproteobacteria</taxon>
        <taxon>Chromatiales</taxon>
        <taxon>Chromatiaceae</taxon>
        <taxon>Halochromatium</taxon>
    </lineage>
</organism>
<keyword evidence="3" id="KW-1185">Reference proteome</keyword>
<dbReference type="Proteomes" id="UP001296776">
    <property type="component" value="Unassembled WGS sequence"/>
</dbReference>
<sequence length="223" mass="25377">MLSRPLRRPVVPRRLCYPLDRPRQSTPASDLPMPPFLFALGLFLLTVAGASQAQSPFVFGPEEVVPKSVKPGKKWTEGRVEELPAWPADQDLIRLSLDQASPRFTYYLDRASLEVGSDQVVRYVLVAETSNGSRNLSFEGIRCTPNGAHRTYAFGHAGRFEWIEGDDDWQPIDRSGADPARYELWRHYLCVPRLFQPRPKSEQVRLLRSGRVPELENRGFLTN</sequence>
<protein>
    <recommendedName>
        <fullName evidence="1">CNP1-like uncharacterized domain-containing protein</fullName>
    </recommendedName>
</protein>
<evidence type="ECO:0000259" key="1">
    <source>
        <dbReference type="Pfam" id="PF08750"/>
    </source>
</evidence>
<accession>A0AAJ0X8M9</accession>
<name>A0AAJ0X8M9_9GAMM</name>
<proteinExistence type="predicted"/>
<comment type="caution">
    <text evidence="2">The sequence shown here is derived from an EMBL/GenBank/DDBJ whole genome shotgun (WGS) entry which is preliminary data.</text>
</comment>
<reference evidence="2" key="1">
    <citation type="submission" date="2017-08" db="EMBL/GenBank/DDBJ databases">
        <authorList>
            <person name="Imhoff J.F."/>
            <person name="Rahn T."/>
            <person name="Kuenzel S."/>
            <person name="Neulinger S.C."/>
        </authorList>
    </citation>
    <scope>NUCLEOTIDE SEQUENCE</scope>
    <source>
        <strain evidence="2">DSM 11080</strain>
    </source>
</reference>
<dbReference type="AlphaFoldDB" id="A0AAJ0X8M9"/>
<evidence type="ECO:0000313" key="3">
    <source>
        <dbReference type="Proteomes" id="UP001296776"/>
    </source>
</evidence>
<evidence type="ECO:0000313" key="2">
    <source>
        <dbReference type="EMBL" id="MBK1703100.1"/>
    </source>
</evidence>
<dbReference type="InterPro" id="IPR014861">
    <property type="entry name" value="CNP1-like_dom"/>
</dbReference>
<dbReference type="Pfam" id="PF08750">
    <property type="entry name" value="CNP1"/>
    <property type="match status" value="1"/>
</dbReference>
<feature type="domain" description="CNP1-like uncharacterised" evidence="1">
    <location>
        <begin position="72"/>
        <end position="208"/>
    </location>
</feature>
<dbReference type="EMBL" id="NRSJ01000001">
    <property type="protein sequence ID" value="MBK1703100.1"/>
    <property type="molecule type" value="Genomic_DNA"/>
</dbReference>